<evidence type="ECO:0000256" key="1">
    <source>
        <dbReference type="SAM" id="MobiDB-lite"/>
    </source>
</evidence>
<proteinExistence type="predicted"/>
<dbReference type="Proteomes" id="UP001152755">
    <property type="component" value="Unassembled WGS sequence"/>
</dbReference>
<dbReference type="EMBL" id="JANRHA010000001">
    <property type="protein sequence ID" value="MDG3013045.1"/>
    <property type="molecule type" value="Genomic_DNA"/>
</dbReference>
<evidence type="ECO:0000313" key="3">
    <source>
        <dbReference type="Proteomes" id="UP001152755"/>
    </source>
</evidence>
<reference evidence="2" key="1">
    <citation type="submission" date="2022-08" db="EMBL/GenBank/DDBJ databases">
        <title>Genome analysis of Corynebacteriales strain.</title>
        <authorList>
            <person name="Lee S.D."/>
        </authorList>
    </citation>
    <scope>NUCLEOTIDE SEQUENCE</scope>
    <source>
        <strain evidence="2">D3-21</strain>
    </source>
</reference>
<sequence>MSETALVHTDHHQFCLGAPAADTLDVHERATLIEAGPGFATVLTGAAYGPVEVTVDLLDGPPTTADFTGWEVVEETELTVDSAAMVVMTLEGEPAQGFSHFADQPAGTYRLRAHAHGRDANWDMDVTEPSEKYLLQLWPSTGGDVRVVQLKKEDQAWGEAPGEVLTPDMTKVTLVSPDGRWRTVKALGSEYNGALAQRVPWGGREPSSTLSNYWDAKTLAELDRRIIDVVESARSDRWRSMARWAARRACVRAGLADIDWISELLDRIDAGRPFPKDLAGSGAVLNRMWADQRISRRIVPGRHLEWEFIEQDMAVLALFTPYLDDPLHAAWQRFAPRSTPTDSTGPNSLPSSSRLSVERDGASA</sequence>
<protein>
    <submittedName>
        <fullName evidence="2">Uncharacterized protein</fullName>
    </submittedName>
</protein>
<feature type="compositionally biased region" description="Polar residues" evidence="1">
    <location>
        <begin position="338"/>
        <end position="355"/>
    </location>
</feature>
<evidence type="ECO:0000313" key="2">
    <source>
        <dbReference type="EMBL" id="MDG3013045.1"/>
    </source>
</evidence>
<gene>
    <name evidence="2" type="ORF">NVS88_00535</name>
</gene>
<name>A0A9X4LXB0_9ACTN</name>
<dbReference type="AlphaFoldDB" id="A0A9X4LXB0"/>
<comment type="caution">
    <text evidence="2">The sequence shown here is derived from an EMBL/GenBank/DDBJ whole genome shotgun (WGS) entry which is preliminary data.</text>
</comment>
<accession>A0A9X4LXB0</accession>
<keyword evidence="3" id="KW-1185">Reference proteome</keyword>
<feature type="region of interest" description="Disordered" evidence="1">
    <location>
        <begin position="336"/>
        <end position="364"/>
    </location>
</feature>
<organism evidence="2 3">
    <name type="scientific">Speluncibacter jeojiensis</name>
    <dbReference type="NCBI Taxonomy" id="2710754"/>
    <lineage>
        <taxon>Bacteria</taxon>
        <taxon>Bacillati</taxon>
        <taxon>Actinomycetota</taxon>
        <taxon>Actinomycetes</taxon>
        <taxon>Mycobacteriales</taxon>
        <taxon>Speluncibacteraceae</taxon>
        <taxon>Speluncibacter</taxon>
    </lineage>
</organism>
<dbReference type="RefSeq" id="WP_277829608.1">
    <property type="nucleotide sequence ID" value="NZ_JAAIVF010000001.1"/>
</dbReference>